<dbReference type="EMBL" id="AWWV01012999">
    <property type="protein sequence ID" value="OMO63147.1"/>
    <property type="molecule type" value="Genomic_DNA"/>
</dbReference>
<dbReference type="InterPro" id="IPR036093">
    <property type="entry name" value="NAC_dom_sf"/>
</dbReference>
<sequence length="170" mass="19439">MAQISARTNLFQEEKKPKGILSARKLMKNNPIHIVLRKDIGSLLQLLKPPILWDSEPHLSFYDGNYPHGTKTGWKIHEYQILPCFKIWGLEEEGRVFKKLQILQDLPEGNTSSKPEERSASLFRPAALPSIFRRFYEKQKKGRQEREYDGFRWLPVVGKGDSGVGCGGGC</sequence>
<reference evidence="1 2" key="1">
    <citation type="submission" date="2013-09" db="EMBL/GenBank/DDBJ databases">
        <title>Corchorus capsularis genome sequencing.</title>
        <authorList>
            <person name="Alam M."/>
            <person name="Haque M.S."/>
            <person name="Islam M.S."/>
            <person name="Emdad E.M."/>
            <person name="Islam M.M."/>
            <person name="Ahmed B."/>
            <person name="Halim A."/>
            <person name="Hossen Q.M.M."/>
            <person name="Hossain M.Z."/>
            <person name="Ahmed R."/>
            <person name="Khan M.M."/>
            <person name="Islam R."/>
            <person name="Rashid M.M."/>
            <person name="Khan S.A."/>
            <person name="Rahman M.S."/>
            <person name="Alam M."/>
        </authorList>
    </citation>
    <scope>NUCLEOTIDE SEQUENCE [LARGE SCALE GENOMIC DNA]</scope>
    <source>
        <strain evidence="2">cv. CVL-1</strain>
        <tissue evidence="1">Whole seedling</tissue>
    </source>
</reference>
<dbReference type="AlphaFoldDB" id="A0A1R3GYL8"/>
<evidence type="ECO:0000313" key="1">
    <source>
        <dbReference type="EMBL" id="OMO63147.1"/>
    </source>
</evidence>
<dbReference type="Gramene" id="OMO63147">
    <property type="protein sequence ID" value="OMO63147"/>
    <property type="gene ID" value="CCACVL1_22456"/>
</dbReference>
<comment type="caution">
    <text evidence="1">The sequence shown here is derived from an EMBL/GenBank/DDBJ whole genome shotgun (WGS) entry which is preliminary data.</text>
</comment>
<keyword evidence="2" id="KW-1185">Reference proteome</keyword>
<dbReference type="Proteomes" id="UP000188268">
    <property type="component" value="Unassembled WGS sequence"/>
</dbReference>
<protein>
    <submittedName>
        <fullName evidence="1">NAC transcription factor NAM-2-like protein</fullName>
    </submittedName>
</protein>
<dbReference type="SUPFAM" id="SSF101941">
    <property type="entry name" value="NAC domain"/>
    <property type="match status" value="1"/>
</dbReference>
<dbReference type="GO" id="GO:0003677">
    <property type="term" value="F:DNA binding"/>
    <property type="evidence" value="ECO:0007669"/>
    <property type="project" value="InterPro"/>
</dbReference>
<proteinExistence type="predicted"/>
<gene>
    <name evidence="1" type="ORF">CCACVL1_22456</name>
</gene>
<evidence type="ECO:0000313" key="2">
    <source>
        <dbReference type="Proteomes" id="UP000188268"/>
    </source>
</evidence>
<name>A0A1R3GYL8_COCAP</name>
<accession>A0A1R3GYL8</accession>
<dbReference type="GO" id="GO:0006355">
    <property type="term" value="P:regulation of DNA-templated transcription"/>
    <property type="evidence" value="ECO:0007669"/>
    <property type="project" value="InterPro"/>
</dbReference>
<organism evidence="1 2">
    <name type="scientific">Corchorus capsularis</name>
    <name type="common">Jute</name>
    <dbReference type="NCBI Taxonomy" id="210143"/>
    <lineage>
        <taxon>Eukaryota</taxon>
        <taxon>Viridiplantae</taxon>
        <taxon>Streptophyta</taxon>
        <taxon>Embryophyta</taxon>
        <taxon>Tracheophyta</taxon>
        <taxon>Spermatophyta</taxon>
        <taxon>Magnoliopsida</taxon>
        <taxon>eudicotyledons</taxon>
        <taxon>Gunneridae</taxon>
        <taxon>Pentapetalae</taxon>
        <taxon>rosids</taxon>
        <taxon>malvids</taxon>
        <taxon>Malvales</taxon>
        <taxon>Malvaceae</taxon>
        <taxon>Grewioideae</taxon>
        <taxon>Apeibeae</taxon>
        <taxon>Corchorus</taxon>
    </lineage>
</organism>